<dbReference type="EC" id="3.5.1.4" evidence="3"/>
<keyword evidence="3" id="KW-0378">Hydrolase</keyword>
<dbReference type="EMBL" id="CP024309">
    <property type="protein sequence ID" value="AUX78926.1"/>
    <property type="molecule type" value="Genomic_DNA"/>
</dbReference>
<feature type="domain" description="Amidase" evidence="2">
    <location>
        <begin position="28"/>
        <end position="448"/>
    </location>
</feature>
<dbReference type="InterPro" id="IPR000120">
    <property type="entry name" value="Amidase"/>
</dbReference>
<geneLocation type="plasmid" evidence="4">
    <name>psfrenxt3b</name>
</geneLocation>
<dbReference type="InterPro" id="IPR023631">
    <property type="entry name" value="Amidase_dom"/>
</dbReference>
<dbReference type="NCBIfam" id="NF004815">
    <property type="entry name" value="PRK06169.1"/>
    <property type="match status" value="1"/>
</dbReference>
<dbReference type="SUPFAM" id="SSF75304">
    <property type="entry name" value="Amidase signature (AS) enzymes"/>
    <property type="match status" value="1"/>
</dbReference>
<name>A0A2L0HBT4_RHIFR</name>
<dbReference type="PANTHER" id="PTHR11895:SF7">
    <property type="entry name" value="GLUTAMYL-TRNA(GLN) AMIDOTRANSFERASE SUBUNIT A, MITOCHONDRIAL"/>
    <property type="match status" value="1"/>
</dbReference>
<sequence length="477" mass="50800">MPEASELTRLGVTSLAAAYRKGQLSPVEVTQAVLDRATDIQTPLNAFSFLDPEGALEAARAAERRWRAGEPLSPIDGIPTTLKDIVHVEGWAVRYGSRTTDPAPIQRDAPSVARLRKAGGVFIGQTTTPEFGWKAVTDSPAFGVTRNPWDLTRTPGGSSGGAAVAAACGAGVLHLGTDGGGSIRIPACFTGIVGHKPSYGRVPAHPPSSFGTVAHIGPMTRTVADAAAMLEVMSGRDLRDWTQAPISYPGLDVSPVDWSGKRIAYWKTPCVGKVDPYVESAIEDVLKDFEAAGSAVTEVCLPEHEALLEMFYRHWYVGAANRLSSIAAEQWCILDPGFVNAACIGQNYSGVERMAAEVQRSRYGAAMDALLASFDFVVSPTVPIPPFEVGHDVPPGSALRSWVEWSSFSFPINLSQQPACSVPCGLTEEGLPIGMQIIGGRGADGDVLSAALTYEEMYPDRFLKPHGRWPAAPAETN</sequence>
<evidence type="ECO:0000313" key="4">
    <source>
        <dbReference type="Proteomes" id="UP000239340"/>
    </source>
</evidence>
<evidence type="ECO:0000313" key="3">
    <source>
        <dbReference type="EMBL" id="AUX78926.1"/>
    </source>
</evidence>
<reference evidence="3 4" key="1">
    <citation type="submission" date="2017-10" db="EMBL/GenBank/DDBJ databases">
        <title>Analysis of the genome sequences of Rhizobium populations associated to common bean (phaseolus vulgaris).</title>
        <authorList>
            <person name="Bustos P."/>
            <person name="Santamaria R.I."/>
            <person name="Miranda-Sanchez F."/>
            <person name="Perez-Carrascal O."/>
            <person name="Juarez S."/>
            <person name="Lozano L."/>
            <person name="Martinez-Flores I."/>
            <person name="Vinuesa P."/>
            <person name="Martinez-Romero E."/>
            <person name="Cevallos M.A."/>
            <person name="Romero D."/>
            <person name="Davila G."/>
            <person name="Gonzalez V."/>
        </authorList>
    </citation>
    <scope>NUCLEOTIDE SEQUENCE [LARGE SCALE GENOMIC DNA]</scope>
    <source>
        <strain evidence="3 4">NXT3</strain>
        <plasmid evidence="4">Plasmid psfrenxt3b</plasmid>
    </source>
</reference>
<accession>A0A2L0HBT4</accession>
<gene>
    <name evidence="3" type="ORF">NXT3_PB00268</name>
</gene>
<protein>
    <submittedName>
        <fullName evidence="3">Amidase protein</fullName>
        <ecNumber evidence="3">3.5.1.4</ecNumber>
    </submittedName>
</protein>
<evidence type="ECO:0000259" key="2">
    <source>
        <dbReference type="Pfam" id="PF01425"/>
    </source>
</evidence>
<dbReference type="InterPro" id="IPR036928">
    <property type="entry name" value="AS_sf"/>
</dbReference>
<dbReference type="Proteomes" id="UP000239340">
    <property type="component" value="Plasmid pSfreNXT3b"/>
</dbReference>
<dbReference type="Pfam" id="PF01425">
    <property type="entry name" value="Amidase"/>
    <property type="match status" value="1"/>
</dbReference>
<comment type="similarity">
    <text evidence="1">Belongs to the amidase family.</text>
</comment>
<dbReference type="AlphaFoldDB" id="A0A2L0HBT4"/>
<keyword evidence="3" id="KW-0614">Plasmid</keyword>
<dbReference type="PANTHER" id="PTHR11895">
    <property type="entry name" value="TRANSAMIDASE"/>
    <property type="match status" value="1"/>
</dbReference>
<evidence type="ECO:0000256" key="1">
    <source>
        <dbReference type="ARBA" id="ARBA00009199"/>
    </source>
</evidence>
<dbReference type="GO" id="GO:0004040">
    <property type="term" value="F:amidase activity"/>
    <property type="evidence" value="ECO:0007669"/>
    <property type="project" value="UniProtKB-EC"/>
</dbReference>
<proteinExistence type="inferred from homology"/>
<organism evidence="3 4">
    <name type="scientific">Rhizobium fredii</name>
    <name type="common">Sinorhizobium fredii</name>
    <dbReference type="NCBI Taxonomy" id="380"/>
    <lineage>
        <taxon>Bacteria</taxon>
        <taxon>Pseudomonadati</taxon>
        <taxon>Pseudomonadota</taxon>
        <taxon>Alphaproteobacteria</taxon>
        <taxon>Hyphomicrobiales</taxon>
        <taxon>Rhizobiaceae</taxon>
        <taxon>Sinorhizobium/Ensifer group</taxon>
        <taxon>Sinorhizobium</taxon>
    </lineage>
</organism>
<dbReference type="Gene3D" id="3.90.1300.10">
    <property type="entry name" value="Amidase signature (AS) domain"/>
    <property type="match status" value="1"/>
</dbReference>